<dbReference type="AlphaFoldDB" id="A0A845L6U4"/>
<keyword evidence="1 2" id="KW-0472">Membrane</keyword>
<dbReference type="EMBL" id="WXEX01000002">
    <property type="protein sequence ID" value="MZP41948.1"/>
    <property type="molecule type" value="Genomic_DNA"/>
</dbReference>
<evidence type="ECO:0000256" key="2">
    <source>
        <dbReference type="SAM" id="Phobius"/>
    </source>
</evidence>
<name>A0A845L6U4_HELGE</name>
<dbReference type="InterPro" id="IPR009709">
    <property type="entry name" value="DUF1290"/>
</dbReference>
<feature type="transmembrane region" description="Helical" evidence="2">
    <location>
        <begin position="29"/>
        <end position="49"/>
    </location>
</feature>
<dbReference type="GO" id="GO:0005886">
    <property type="term" value="C:plasma membrane"/>
    <property type="evidence" value="ECO:0007669"/>
    <property type="project" value="UniProtKB-SubCell"/>
</dbReference>
<reference evidence="3 4" key="1">
    <citation type="submission" date="2020-01" db="EMBL/GenBank/DDBJ databases">
        <title>Whole genome sequence of Heliobacterium gestii DSM 11169.</title>
        <authorList>
            <person name="Kyndt J.A."/>
            <person name="Meyer T.E."/>
        </authorList>
    </citation>
    <scope>NUCLEOTIDE SEQUENCE [LARGE SCALE GENOMIC DNA]</scope>
    <source>
        <strain evidence="3 4">DSM 11169</strain>
    </source>
</reference>
<sequence length="125" mass="13763">MWLPLVGLAIGIFIGSVLSITIPMEYAKYMSVAVLAALDSVFGSLRSFLEDKFDAVVLLTGFFTNAVLAALLAYIGDRLGVDLFLAAVFAFGVRIFQNLAVIRRYVIDRIVRPRPKSQPNPIEKV</sequence>
<dbReference type="Proteomes" id="UP000471031">
    <property type="component" value="Unassembled WGS sequence"/>
</dbReference>
<keyword evidence="2" id="KW-1133">Transmembrane helix</keyword>
<comment type="caution">
    <text evidence="3">The sequence shown here is derived from an EMBL/GenBank/DDBJ whole genome shotgun (WGS) entry which is preliminary data.</text>
</comment>
<evidence type="ECO:0000256" key="1">
    <source>
        <dbReference type="PIRNR" id="PIRNR018579"/>
    </source>
</evidence>
<keyword evidence="4" id="KW-1185">Reference proteome</keyword>
<comment type="subcellular location">
    <subcellularLocation>
        <location evidence="1">Cell membrane</location>
        <topology evidence="1">Multi-pass membrane protein</topology>
    </subcellularLocation>
</comment>
<feature type="transmembrane region" description="Helical" evidence="2">
    <location>
        <begin position="56"/>
        <end position="75"/>
    </location>
</feature>
<dbReference type="PIRSF" id="PIRSF018579">
    <property type="entry name" value="Sbp"/>
    <property type="match status" value="1"/>
</dbReference>
<proteinExistence type="inferred from homology"/>
<evidence type="ECO:0000313" key="4">
    <source>
        <dbReference type="Proteomes" id="UP000471031"/>
    </source>
</evidence>
<gene>
    <name evidence="3" type="ORF">GTO89_02725</name>
</gene>
<keyword evidence="1 2" id="KW-0812">Transmembrane</keyword>
<accession>A0A845L6U4</accession>
<comment type="similarity">
    <text evidence="1">Belongs to the sbp family.</text>
</comment>
<organism evidence="3 4">
    <name type="scientific">Heliomicrobium gestii</name>
    <name type="common">Heliobacterium gestii</name>
    <dbReference type="NCBI Taxonomy" id="2699"/>
    <lineage>
        <taxon>Bacteria</taxon>
        <taxon>Bacillati</taxon>
        <taxon>Bacillota</taxon>
        <taxon>Clostridia</taxon>
        <taxon>Eubacteriales</taxon>
        <taxon>Heliobacteriaceae</taxon>
        <taxon>Heliomicrobium</taxon>
    </lineage>
</organism>
<dbReference type="OrthoDB" id="9812056at2"/>
<keyword evidence="1" id="KW-1003">Cell membrane</keyword>
<protein>
    <submittedName>
        <fullName evidence="3">DUF1290 domain-containing protein</fullName>
    </submittedName>
</protein>
<evidence type="ECO:0000313" key="3">
    <source>
        <dbReference type="EMBL" id="MZP41948.1"/>
    </source>
</evidence>
<feature type="transmembrane region" description="Helical" evidence="2">
    <location>
        <begin position="81"/>
        <end position="102"/>
    </location>
</feature>
<dbReference type="RefSeq" id="WP_161260541.1">
    <property type="nucleotide sequence ID" value="NZ_JAFBDC010000002.1"/>
</dbReference>
<dbReference type="Pfam" id="PF06947">
    <property type="entry name" value="DUF1290"/>
    <property type="match status" value="1"/>
</dbReference>